<evidence type="ECO:0000259" key="1">
    <source>
        <dbReference type="SMART" id="SM01201"/>
    </source>
</evidence>
<reference evidence="3" key="1">
    <citation type="submission" date="2016-11" db="UniProtKB">
        <authorList>
            <consortium name="WormBaseParasite"/>
        </authorList>
    </citation>
    <scope>IDENTIFICATION</scope>
</reference>
<dbReference type="AlphaFoldDB" id="A0A1I7XNS1"/>
<evidence type="ECO:0000313" key="3">
    <source>
        <dbReference type="WBParaSite" id="Hba_19437"/>
    </source>
</evidence>
<proteinExistence type="predicted"/>
<organism evidence="2 3">
    <name type="scientific">Heterorhabditis bacteriophora</name>
    <name type="common">Entomopathogenic nematode worm</name>
    <dbReference type="NCBI Taxonomy" id="37862"/>
    <lineage>
        <taxon>Eukaryota</taxon>
        <taxon>Metazoa</taxon>
        <taxon>Ecdysozoa</taxon>
        <taxon>Nematoda</taxon>
        <taxon>Chromadorea</taxon>
        <taxon>Rhabditida</taxon>
        <taxon>Rhabditina</taxon>
        <taxon>Rhabditomorpha</taxon>
        <taxon>Strongyloidea</taxon>
        <taxon>Heterorhabditidae</taxon>
        <taxon>Heterorhabditis</taxon>
    </lineage>
</organism>
<name>A0A1I7XNS1_HETBA</name>
<dbReference type="SMART" id="SM01201">
    <property type="entry name" value="FerB"/>
    <property type="match status" value="1"/>
</dbReference>
<accession>A0A1I7XNS1</accession>
<feature type="domain" description="Ferlin B-domain" evidence="1">
    <location>
        <begin position="1"/>
        <end position="66"/>
    </location>
</feature>
<evidence type="ECO:0000313" key="2">
    <source>
        <dbReference type="Proteomes" id="UP000095283"/>
    </source>
</evidence>
<dbReference type="Proteomes" id="UP000095283">
    <property type="component" value="Unplaced"/>
</dbReference>
<sequence length="131" mass="15468">MMANNKLVGFGKIPVEEVFFSGNDAFCGIWCGKIRTIPIKWLNITDQNNRKEEFPAVLHVRMWFGRQSDIWAWKQCIQPAEMKAYLEIFSHQKKSKLQSWKAFEPELSDEKGIENMKDMTIMQLYGWNYLV</sequence>
<dbReference type="Pfam" id="PF08150">
    <property type="entry name" value="FerB"/>
    <property type="match status" value="1"/>
</dbReference>
<keyword evidence="2" id="KW-1185">Reference proteome</keyword>
<dbReference type="GO" id="GO:0016020">
    <property type="term" value="C:membrane"/>
    <property type="evidence" value="ECO:0007669"/>
    <property type="project" value="InterPro"/>
</dbReference>
<dbReference type="InterPro" id="IPR012561">
    <property type="entry name" value="Ferlin_B-domain"/>
</dbReference>
<dbReference type="WBParaSite" id="Hba_19437">
    <property type="protein sequence ID" value="Hba_19437"/>
    <property type="gene ID" value="Hba_19437"/>
</dbReference>
<protein>
    <submittedName>
        <fullName evidence="3">FerB domain-containing protein</fullName>
    </submittedName>
</protein>